<evidence type="ECO:0000313" key="9">
    <source>
        <dbReference type="Proteomes" id="UP000694546"/>
    </source>
</evidence>
<feature type="transmembrane region" description="Helical" evidence="7">
    <location>
        <begin position="223"/>
        <end position="243"/>
    </location>
</feature>
<dbReference type="Pfam" id="PF05653">
    <property type="entry name" value="Mg_trans_NIPA"/>
    <property type="match status" value="1"/>
</dbReference>
<feature type="transmembrane region" description="Helical" evidence="7">
    <location>
        <begin position="352"/>
        <end position="371"/>
    </location>
</feature>
<feature type="transmembrane region" description="Helical" evidence="7">
    <location>
        <begin position="183"/>
        <end position="203"/>
    </location>
</feature>
<evidence type="ECO:0000256" key="6">
    <source>
        <dbReference type="SAM" id="MobiDB-lite"/>
    </source>
</evidence>
<dbReference type="PANTHER" id="PTHR12570:SF7">
    <property type="entry name" value="MAGNESIUM TRANSPORTER NIPA4"/>
    <property type="match status" value="1"/>
</dbReference>
<keyword evidence="4 7" id="KW-1133">Transmembrane helix</keyword>
<dbReference type="OrthoDB" id="6428174at2759"/>
<dbReference type="GeneTree" id="ENSGT00940000159087"/>
<dbReference type="OMA" id="MGAGEVC"/>
<dbReference type="AlphaFoldDB" id="A0A8C5FAR8"/>
<reference evidence="8" key="2">
    <citation type="submission" date="2025-09" db="UniProtKB">
        <authorList>
            <consortium name="Ensembl"/>
        </authorList>
    </citation>
    <scope>IDENTIFICATION</scope>
</reference>
<feature type="transmembrane region" description="Helical" evidence="7">
    <location>
        <begin position="82"/>
        <end position="102"/>
    </location>
</feature>
<evidence type="ECO:0000313" key="8">
    <source>
        <dbReference type="Ensembl" id="ENSGMOP00000022904.1"/>
    </source>
</evidence>
<comment type="similarity">
    <text evidence="2">Belongs to the NIPA family.</text>
</comment>
<dbReference type="Ensembl" id="ENSGMOT00000066081.1">
    <property type="protein sequence ID" value="ENSGMOP00000022904.1"/>
    <property type="gene ID" value="ENSGMOG00000008651.2"/>
</dbReference>
<reference evidence="8" key="1">
    <citation type="submission" date="2025-08" db="UniProtKB">
        <authorList>
            <consortium name="Ensembl"/>
        </authorList>
    </citation>
    <scope>IDENTIFICATION</scope>
</reference>
<feature type="transmembrane region" description="Helical" evidence="7">
    <location>
        <begin position="288"/>
        <end position="307"/>
    </location>
</feature>
<sequence length="440" mass="46818">MQYIHVAEDMCRNGSVVALQCGSLTAECVVQTGSQRPSFPSLTYATASYNTTHTAGSLANSTESLNSAQLIGDSAQASSYNLSLGVILAIFSAFLIGSSVIVKKKALLQLARQGHTTAGNGGHGYLKDWLWWGGLLTMGLGEVANFVAYLFAPATVVTPLGALSVLISAVLSSYLLGETLNLVGKLGCLLCILGSTLMVIHAPKEEEVTSLQEMTVKLLEPGFLVYASFVLVCCAVLVCYVAPRVGHSNILVYIGICSLLGAFTVSSVKGLGIAIRTVFSDASVIGHPLTWILLIALIASILTQVNYLNKALDTFNTLLVYPIYYVFFTSVVLSSSVILFQEWSTMAGVDVAATLGAFLVIVVGVAMLHLFKDVEISVHQLIGQLPTRAKTEGRSEERIPPDEGGGGGSKKEDKSGLIDNIYIESLPPMREEGPRVFIIS</sequence>
<name>A0A8C5FAR8_GADMO</name>
<accession>A0A8C5FAR8</accession>
<evidence type="ECO:0000256" key="3">
    <source>
        <dbReference type="ARBA" id="ARBA00022692"/>
    </source>
</evidence>
<evidence type="ECO:0000256" key="4">
    <source>
        <dbReference type="ARBA" id="ARBA00022989"/>
    </source>
</evidence>
<feature type="transmembrane region" description="Helical" evidence="7">
    <location>
        <begin position="129"/>
        <end position="151"/>
    </location>
</feature>
<evidence type="ECO:0000256" key="2">
    <source>
        <dbReference type="ARBA" id="ARBA00007230"/>
    </source>
</evidence>
<proteinExistence type="inferred from homology"/>
<feature type="transmembrane region" description="Helical" evidence="7">
    <location>
        <begin position="157"/>
        <end position="176"/>
    </location>
</feature>
<feature type="transmembrane region" description="Helical" evidence="7">
    <location>
        <begin position="319"/>
        <end position="340"/>
    </location>
</feature>
<evidence type="ECO:0000256" key="1">
    <source>
        <dbReference type="ARBA" id="ARBA00004141"/>
    </source>
</evidence>
<protein>
    <submittedName>
        <fullName evidence="8">Uncharacterized protein</fullName>
    </submittedName>
</protein>
<keyword evidence="5 7" id="KW-0472">Membrane</keyword>
<dbReference type="GO" id="GO:0016020">
    <property type="term" value="C:membrane"/>
    <property type="evidence" value="ECO:0007669"/>
    <property type="project" value="UniProtKB-SubCell"/>
</dbReference>
<dbReference type="Proteomes" id="UP000694546">
    <property type="component" value="Chromosome 7"/>
</dbReference>
<evidence type="ECO:0000256" key="7">
    <source>
        <dbReference type="SAM" id="Phobius"/>
    </source>
</evidence>
<feature type="transmembrane region" description="Helical" evidence="7">
    <location>
        <begin position="250"/>
        <end position="268"/>
    </location>
</feature>
<gene>
    <name evidence="8" type="primary">nipal4</name>
</gene>
<keyword evidence="9" id="KW-1185">Reference proteome</keyword>
<dbReference type="GO" id="GO:0015095">
    <property type="term" value="F:magnesium ion transmembrane transporter activity"/>
    <property type="evidence" value="ECO:0007669"/>
    <property type="project" value="InterPro"/>
</dbReference>
<organism evidence="8 9">
    <name type="scientific">Gadus morhua</name>
    <name type="common">Atlantic cod</name>
    <dbReference type="NCBI Taxonomy" id="8049"/>
    <lineage>
        <taxon>Eukaryota</taxon>
        <taxon>Metazoa</taxon>
        <taxon>Chordata</taxon>
        <taxon>Craniata</taxon>
        <taxon>Vertebrata</taxon>
        <taxon>Euteleostomi</taxon>
        <taxon>Actinopterygii</taxon>
        <taxon>Neopterygii</taxon>
        <taxon>Teleostei</taxon>
        <taxon>Neoteleostei</taxon>
        <taxon>Acanthomorphata</taxon>
        <taxon>Zeiogadaria</taxon>
        <taxon>Gadariae</taxon>
        <taxon>Gadiformes</taxon>
        <taxon>Gadoidei</taxon>
        <taxon>Gadidae</taxon>
        <taxon>Gadus</taxon>
    </lineage>
</organism>
<dbReference type="InterPro" id="IPR008521">
    <property type="entry name" value="Mg_trans_NIPA"/>
</dbReference>
<feature type="region of interest" description="Disordered" evidence="6">
    <location>
        <begin position="389"/>
        <end position="416"/>
    </location>
</feature>
<feature type="compositionally biased region" description="Basic and acidic residues" evidence="6">
    <location>
        <begin position="389"/>
        <end position="401"/>
    </location>
</feature>
<comment type="subcellular location">
    <subcellularLocation>
        <location evidence="1">Membrane</location>
        <topology evidence="1">Multi-pass membrane protein</topology>
    </subcellularLocation>
</comment>
<dbReference type="InterPro" id="IPR037185">
    <property type="entry name" value="EmrE-like"/>
</dbReference>
<evidence type="ECO:0000256" key="5">
    <source>
        <dbReference type="ARBA" id="ARBA00023136"/>
    </source>
</evidence>
<dbReference type="SUPFAM" id="SSF103481">
    <property type="entry name" value="Multidrug resistance efflux transporter EmrE"/>
    <property type="match status" value="1"/>
</dbReference>
<dbReference type="PANTHER" id="PTHR12570">
    <property type="match status" value="1"/>
</dbReference>
<keyword evidence="3 7" id="KW-0812">Transmembrane</keyword>